<dbReference type="PROSITE" id="PS51257">
    <property type="entry name" value="PROKAR_LIPOPROTEIN"/>
    <property type="match status" value="1"/>
</dbReference>
<reference evidence="1 2" key="1">
    <citation type="journal article" date="2011" name="J. Bacteriol.">
        <title>Genome sequence of the algicidal bacterium Kordia algicida OT-1.</title>
        <authorList>
            <person name="Lee H.S."/>
            <person name="Kang S.G."/>
            <person name="Kwon K.K."/>
            <person name="Lee J.H."/>
            <person name="Kim S.J."/>
        </authorList>
    </citation>
    <scope>NUCLEOTIDE SEQUENCE [LARGE SCALE GENOMIC DNA]</scope>
    <source>
        <strain evidence="1 2">OT-1</strain>
    </source>
</reference>
<evidence type="ECO:0000313" key="1">
    <source>
        <dbReference type="EMBL" id="EDP98594.1"/>
    </source>
</evidence>
<evidence type="ECO:0000313" key="2">
    <source>
        <dbReference type="Proteomes" id="UP000002945"/>
    </source>
</evidence>
<dbReference type="eggNOG" id="ENOG5032ZY9">
    <property type="taxonomic scope" value="Bacteria"/>
</dbReference>
<dbReference type="EMBL" id="ABIB01000001">
    <property type="protein sequence ID" value="EDP98594.1"/>
    <property type="molecule type" value="Genomic_DNA"/>
</dbReference>
<dbReference type="OrthoDB" id="882993at2"/>
<dbReference type="Proteomes" id="UP000002945">
    <property type="component" value="Unassembled WGS sequence"/>
</dbReference>
<dbReference type="RefSeq" id="WP_007095605.1">
    <property type="nucleotide sequence ID" value="NZ_CP142125.1"/>
</dbReference>
<keyword evidence="2" id="KW-1185">Reference proteome</keyword>
<sequence length="142" mass="15789">MKKLFLVLITVGLLYSCNNDDDDVAVNDILGTWKLVEMSGSILNWQTTGADMDWQETYTLNTNGTFMKTRVQNGTTTQASGTFTFIEGTADGNVIDFTFDSDNDIIANCSAELVERMYLESDDTFFSGWIACDGPGLKYEKN</sequence>
<dbReference type="HOGENOM" id="CLU_146620_0_0_10"/>
<accession>A9DLM0</accession>
<organism evidence="1 2">
    <name type="scientific">Kordia algicida OT-1</name>
    <dbReference type="NCBI Taxonomy" id="391587"/>
    <lineage>
        <taxon>Bacteria</taxon>
        <taxon>Pseudomonadati</taxon>
        <taxon>Bacteroidota</taxon>
        <taxon>Flavobacteriia</taxon>
        <taxon>Flavobacteriales</taxon>
        <taxon>Flavobacteriaceae</taxon>
        <taxon>Kordia</taxon>
    </lineage>
</organism>
<proteinExistence type="predicted"/>
<dbReference type="AlphaFoldDB" id="A9DLM0"/>
<gene>
    <name evidence="1" type="ORF">KAOT1_15292</name>
</gene>
<comment type="caution">
    <text evidence="1">The sequence shown here is derived from an EMBL/GenBank/DDBJ whole genome shotgun (WGS) entry which is preliminary data.</text>
</comment>
<name>A9DLM0_9FLAO</name>
<protein>
    <recommendedName>
        <fullName evidence="3">Lipocalin-like domain-containing protein</fullName>
    </recommendedName>
</protein>
<evidence type="ECO:0008006" key="3">
    <source>
        <dbReference type="Google" id="ProtNLM"/>
    </source>
</evidence>